<dbReference type="Proteomes" id="UP000010365">
    <property type="component" value="Segment"/>
</dbReference>
<dbReference type="KEGG" id="vg:14515965"/>
<dbReference type="OrthoDB" id="29635at10239"/>
<keyword evidence="2" id="KW-1185">Reference proteome</keyword>
<sequence length="427" mass="44668">MARTLTNFLVAIGMDLKEFRTGQRDLESGLKSTASMITQMGNATTTAVAAIGGAAITTANRLDKLNTSMVNMRDGAQMANNFGAALERAGGNASDAVSEIVRINQVLTDFKAKGQVPEGMQFTGMSGGQISDLLNAPDANTFLKKLAEQYQSMNTEQRQLTLQTLGLSNATGRLLEGGAQHFKDALSYSQQLTGDINDATAASREFMATWATTSQLIGGIGNKLAAGVLPMMSDALRFINREVMPTAKENPVAAATAATGGGLLGLGGALRFLPGGAAATGAAVANPVGLSLLAAGGGYMLGEYTRPAVEKSGIFPEWFTKEQPYFGIPAAWNYLTGGGGDYKGGAIAPPAYMTGYNAPTMSPYNTAAGAGGATARQLADELRRAPLNVKADVRVELDGRAFDRRVEQVTTRQNEQAINNMTSGVTR</sequence>
<evidence type="ECO:0000313" key="1">
    <source>
        <dbReference type="EMBL" id="BAM68856.1"/>
    </source>
</evidence>
<dbReference type="EMBL" id="AB767244">
    <property type="protein sequence ID" value="BAM68856.1"/>
    <property type="molecule type" value="Genomic_DNA"/>
</dbReference>
<proteinExistence type="predicted"/>
<dbReference type="GeneID" id="14515965"/>
<name>L0MYG9_9CAUD</name>
<reference evidence="1 2" key="1">
    <citation type="journal article" date="2013" name="Genome Announc.">
        <title>Complete Genome Sequence of a Novel Myovirus Which Infects Atypical Strains of Edwardsiella tarda.</title>
        <authorList>
            <person name="Yasuike M."/>
            <person name="Sugaya E."/>
            <person name="Nakamura Y."/>
            <person name="Shigenobu Y."/>
            <person name="Kawato Y."/>
            <person name="Kai W."/>
            <person name="Nagai S."/>
            <person name="Fujiwara A."/>
            <person name="Sano M."/>
            <person name="Kobayashi T."/>
            <person name="Nakai T."/>
        </authorList>
    </citation>
    <scope>NUCLEOTIDE SEQUENCE [LARGE SCALE GENOMIC DNA]</scope>
</reference>
<evidence type="ECO:0000313" key="2">
    <source>
        <dbReference type="Proteomes" id="UP000010365"/>
    </source>
</evidence>
<accession>L0MYG9</accession>
<dbReference type="RefSeq" id="YP_007348948.1">
    <property type="nucleotide sequence ID" value="NC_020082.1"/>
</dbReference>
<protein>
    <submittedName>
        <fullName evidence="1">Putative tail-fiber/lysozyme protein</fullName>
    </submittedName>
</protein>
<organism evidence="1 2">
    <name type="scientific">Edwardsiella phage MSW-3</name>
    <dbReference type="NCBI Taxonomy" id="1264700"/>
    <lineage>
        <taxon>Viruses</taxon>
        <taxon>Duplodnaviria</taxon>
        <taxon>Heunggongvirae</taxon>
        <taxon>Uroviricota</taxon>
        <taxon>Caudoviricetes</taxon>
        <taxon>Yokohamavirus</taxon>
        <taxon>Yokohamavirus MSW3</taxon>
    </lineage>
</organism>